<protein>
    <recommendedName>
        <fullName evidence="6">C-terminal processing peptidase</fullName>
        <ecNumber evidence="6">3.4.21.102</ecNumber>
    </recommendedName>
</protein>
<gene>
    <name evidence="8" type="ORF">KC19_5G171600</name>
</gene>
<dbReference type="PROSITE" id="PS50106">
    <property type="entry name" value="PDZ"/>
    <property type="match status" value="1"/>
</dbReference>
<comment type="caution">
    <text evidence="8">The sequence shown here is derived from an EMBL/GenBank/DDBJ whole genome shotgun (WGS) entry which is preliminary data.</text>
</comment>
<keyword evidence="3" id="KW-0378">Hydrolase</keyword>
<keyword evidence="4" id="KW-0720">Serine protease</keyword>
<evidence type="ECO:0000256" key="3">
    <source>
        <dbReference type="ARBA" id="ARBA00022801"/>
    </source>
</evidence>
<evidence type="ECO:0000256" key="2">
    <source>
        <dbReference type="ARBA" id="ARBA00022670"/>
    </source>
</evidence>
<keyword evidence="2" id="KW-0645">Protease</keyword>
<evidence type="ECO:0000256" key="5">
    <source>
        <dbReference type="ARBA" id="ARBA00051784"/>
    </source>
</evidence>
<dbReference type="Pfam" id="PF03572">
    <property type="entry name" value="Peptidase_S41"/>
    <property type="match status" value="1"/>
</dbReference>
<dbReference type="NCBIfam" id="TIGR00225">
    <property type="entry name" value="prc"/>
    <property type="match status" value="1"/>
</dbReference>
<proteinExistence type="inferred from homology"/>
<dbReference type="SMART" id="SM00228">
    <property type="entry name" value="PDZ"/>
    <property type="match status" value="1"/>
</dbReference>
<dbReference type="CDD" id="cd07560">
    <property type="entry name" value="Peptidase_S41_CPP"/>
    <property type="match status" value="1"/>
</dbReference>
<sequence length="557" mass="60256">MAAALTTAVPHLSRSRHGRSSLLASTRKRVSTRCSDGIWLRKFHTCVVRASEFDSARRRDGFNSCDDRESVSVQGRPVIKTARDAGVGLLASLITFAANVHYTCPALGLEAPLEASQVGRLSEQASGYTWDAPSSSGYIADKASFSIATNHNKIASLGAVAENVSLPNECTEEIATSLVPKEEAVQEITNESVVEEVWQVVNENFLDARHNSWSADAWLRKKQEILKNPIRSRMAAYGSIRNMLSSLNDPFTRFLTPDQFAQLSKYDVTGIGLNIGESATASGEPNLKVFGIILGSPAQLAGVRQGDELLEVAGNSVNGKTAFEAASLIQGPKGTKVSLKIRHNRCSAPQVFEVERQQDVRSPVYYRLERVQDSKDLSGYIHLKEFNALAKRDLLIAMRRLQDAGAASFVLDLRDNPGGLVQAGIEIAKLFLDEGETVIETAGRDAKIVRTVLASQPPLTKAPLTILVNDHTASASEIVAAALHDNCRAILVGKRTFGKGLIQAVYELSDGSGVVLTVGKYVTPRHQDIDGAGIEPDYKQIPGPNEVQGKLAQCKLS</sequence>
<comment type="catalytic activity">
    <reaction evidence="5">
        <text>The enzyme shows specific recognition of a C-terminal tripeptide, Xaa-Yaa-Zaa, in which Xaa is preferably Ala or Leu, Yaa is preferably Ala or Tyr, and Zaa is preferably Ala, but then cleaves at a variable distance from the C-terminus. A typical cleavage is -Ala-Ala-|-Arg-Ala-Ala-Lys-Glu-Asn-Tyr-Ala-Leu-Ala-Ala.</text>
        <dbReference type="EC" id="3.4.21.102"/>
    </reaction>
</comment>
<evidence type="ECO:0000313" key="8">
    <source>
        <dbReference type="EMBL" id="KAG0577670.1"/>
    </source>
</evidence>
<keyword evidence="9" id="KW-1185">Reference proteome</keyword>
<dbReference type="Proteomes" id="UP000822688">
    <property type="component" value="Chromosome 5"/>
</dbReference>
<evidence type="ECO:0000256" key="1">
    <source>
        <dbReference type="ARBA" id="ARBA00009179"/>
    </source>
</evidence>
<dbReference type="SUPFAM" id="SSF50156">
    <property type="entry name" value="PDZ domain-like"/>
    <property type="match status" value="1"/>
</dbReference>
<evidence type="ECO:0000313" key="9">
    <source>
        <dbReference type="Proteomes" id="UP000822688"/>
    </source>
</evidence>
<reference evidence="8" key="1">
    <citation type="submission" date="2020-06" db="EMBL/GenBank/DDBJ databases">
        <title>WGS assembly of Ceratodon purpureus strain R40.</title>
        <authorList>
            <person name="Carey S.B."/>
            <person name="Jenkins J."/>
            <person name="Shu S."/>
            <person name="Lovell J.T."/>
            <person name="Sreedasyam A."/>
            <person name="Maumus F."/>
            <person name="Tiley G.P."/>
            <person name="Fernandez-Pozo N."/>
            <person name="Barry K."/>
            <person name="Chen C."/>
            <person name="Wang M."/>
            <person name="Lipzen A."/>
            <person name="Daum C."/>
            <person name="Saski C.A."/>
            <person name="Payton A.C."/>
            <person name="Mcbreen J.C."/>
            <person name="Conrad R.E."/>
            <person name="Kollar L.M."/>
            <person name="Olsson S."/>
            <person name="Huttunen S."/>
            <person name="Landis J.B."/>
            <person name="Wickett N.J."/>
            <person name="Johnson M.G."/>
            <person name="Rensing S.A."/>
            <person name="Grimwood J."/>
            <person name="Schmutz J."/>
            <person name="Mcdaniel S.F."/>
        </authorList>
    </citation>
    <scope>NUCLEOTIDE SEQUENCE</scope>
    <source>
        <strain evidence="8">R40</strain>
    </source>
</reference>
<dbReference type="GO" id="GO:0006508">
    <property type="term" value="P:proteolysis"/>
    <property type="evidence" value="ECO:0007669"/>
    <property type="project" value="UniProtKB-KW"/>
</dbReference>
<dbReference type="OrthoDB" id="43580at2759"/>
<dbReference type="InterPro" id="IPR004447">
    <property type="entry name" value="Peptidase_S41A"/>
</dbReference>
<dbReference type="EC" id="3.4.21.102" evidence="6"/>
<dbReference type="EMBL" id="CM026425">
    <property type="protein sequence ID" value="KAG0577670.1"/>
    <property type="molecule type" value="Genomic_DNA"/>
</dbReference>
<dbReference type="InterPro" id="IPR029045">
    <property type="entry name" value="ClpP/crotonase-like_dom_sf"/>
</dbReference>
<dbReference type="SMART" id="SM00245">
    <property type="entry name" value="TSPc"/>
    <property type="match status" value="1"/>
</dbReference>
<dbReference type="Gene3D" id="3.30.750.44">
    <property type="match status" value="1"/>
</dbReference>
<dbReference type="Gene3D" id="3.90.226.10">
    <property type="entry name" value="2-enoyl-CoA Hydratase, Chain A, domain 1"/>
    <property type="match status" value="1"/>
</dbReference>
<dbReference type="InterPro" id="IPR041489">
    <property type="entry name" value="PDZ_6"/>
</dbReference>
<organism evidence="8 9">
    <name type="scientific">Ceratodon purpureus</name>
    <name type="common">Fire moss</name>
    <name type="synonym">Dicranum purpureum</name>
    <dbReference type="NCBI Taxonomy" id="3225"/>
    <lineage>
        <taxon>Eukaryota</taxon>
        <taxon>Viridiplantae</taxon>
        <taxon>Streptophyta</taxon>
        <taxon>Embryophyta</taxon>
        <taxon>Bryophyta</taxon>
        <taxon>Bryophytina</taxon>
        <taxon>Bryopsida</taxon>
        <taxon>Dicranidae</taxon>
        <taxon>Pseudoditrichales</taxon>
        <taxon>Ditrichaceae</taxon>
        <taxon>Ceratodon</taxon>
    </lineage>
</organism>
<dbReference type="Pfam" id="PF17820">
    <property type="entry name" value="PDZ_6"/>
    <property type="match status" value="1"/>
</dbReference>
<evidence type="ECO:0000259" key="7">
    <source>
        <dbReference type="PROSITE" id="PS50106"/>
    </source>
</evidence>
<dbReference type="PANTHER" id="PTHR32060">
    <property type="entry name" value="TAIL-SPECIFIC PROTEASE"/>
    <property type="match status" value="1"/>
</dbReference>
<dbReference type="Gene3D" id="2.30.42.10">
    <property type="match status" value="1"/>
</dbReference>
<dbReference type="InterPro" id="IPR005151">
    <property type="entry name" value="Tail-specific_protease"/>
</dbReference>
<feature type="domain" description="PDZ" evidence="7">
    <location>
        <begin position="260"/>
        <end position="330"/>
    </location>
</feature>
<dbReference type="InterPro" id="IPR001478">
    <property type="entry name" value="PDZ"/>
</dbReference>
<dbReference type="PANTHER" id="PTHR32060:SF31">
    <property type="entry name" value="CARBOXYL-TERMINAL-PROCESSING PEPTIDASE 1, CHLOROPLASTIC"/>
    <property type="match status" value="1"/>
</dbReference>
<evidence type="ECO:0000256" key="6">
    <source>
        <dbReference type="ARBA" id="ARBA00066637"/>
    </source>
</evidence>
<dbReference type="SUPFAM" id="SSF52096">
    <property type="entry name" value="ClpP/crotonase"/>
    <property type="match status" value="1"/>
</dbReference>
<comment type="similarity">
    <text evidence="1">Belongs to the peptidase S41A family.</text>
</comment>
<dbReference type="CDD" id="cd06782">
    <property type="entry name" value="cpPDZ_CPP-like"/>
    <property type="match status" value="1"/>
</dbReference>
<evidence type="ECO:0000256" key="4">
    <source>
        <dbReference type="ARBA" id="ARBA00022825"/>
    </source>
</evidence>
<dbReference type="FunFam" id="3.90.226.10:FF:000023">
    <property type="entry name" value="Carboxyl-terminal processing protease"/>
    <property type="match status" value="1"/>
</dbReference>
<dbReference type="GO" id="GO:0004252">
    <property type="term" value="F:serine-type endopeptidase activity"/>
    <property type="evidence" value="ECO:0007669"/>
    <property type="project" value="UniProtKB-EC"/>
</dbReference>
<dbReference type="AlphaFoldDB" id="A0A8T0I2J1"/>
<dbReference type="InterPro" id="IPR036034">
    <property type="entry name" value="PDZ_sf"/>
</dbReference>
<name>A0A8T0I2J1_CERPU</name>
<accession>A0A8T0I2J1</accession>